<dbReference type="EMBL" id="CAIX01000038">
    <property type="protein sequence ID" value="CCI42705.1"/>
    <property type="molecule type" value="Genomic_DNA"/>
</dbReference>
<dbReference type="InterPro" id="IPR002048">
    <property type="entry name" value="EF_hand_dom"/>
</dbReference>
<dbReference type="OrthoDB" id="26525at2759"/>
<evidence type="ECO:0000256" key="6">
    <source>
        <dbReference type="SAM" id="MobiDB-lite"/>
    </source>
</evidence>
<feature type="region of interest" description="Disordered" evidence="6">
    <location>
        <begin position="328"/>
        <end position="360"/>
    </location>
</feature>
<keyword evidence="5" id="KW-0963">Cytoplasm</keyword>
<dbReference type="InterPro" id="IPR050230">
    <property type="entry name" value="CALM/Myosin/TropC-like"/>
</dbReference>
<dbReference type="Pfam" id="PF13499">
    <property type="entry name" value="EF-hand_7"/>
    <property type="match status" value="3"/>
</dbReference>
<dbReference type="FunFam" id="1.10.238.10:FF:000178">
    <property type="entry name" value="Calmodulin-2 A"/>
    <property type="match status" value="1"/>
</dbReference>
<dbReference type="PROSITE" id="PS00018">
    <property type="entry name" value="EF_HAND_1"/>
    <property type="match status" value="3"/>
</dbReference>
<feature type="domain" description="EF-hand" evidence="7">
    <location>
        <begin position="64"/>
        <end position="99"/>
    </location>
</feature>
<evidence type="ECO:0000259" key="7">
    <source>
        <dbReference type="PROSITE" id="PS50222"/>
    </source>
</evidence>
<keyword evidence="5" id="KW-0206">Cytoskeleton</keyword>
<feature type="region of interest" description="Disordered" evidence="6">
    <location>
        <begin position="1"/>
        <end position="37"/>
    </location>
</feature>
<gene>
    <name evidence="8" type="ORF">BN9_034890</name>
</gene>
<evidence type="ECO:0000256" key="2">
    <source>
        <dbReference type="ARBA" id="ARBA00005253"/>
    </source>
</evidence>
<dbReference type="InterPro" id="IPR018247">
    <property type="entry name" value="EF_Hand_1_Ca_BS"/>
</dbReference>
<dbReference type="PANTHER" id="PTHR23048:SF59">
    <property type="entry name" value="EF-HAND SUPERFAMILY PROTEIN"/>
    <property type="match status" value="1"/>
</dbReference>
<feature type="domain" description="EF-hand" evidence="7">
    <location>
        <begin position="674"/>
        <end position="709"/>
    </location>
</feature>
<sequence>MHIESSSDSLSDSNDVYPIRPKQKSASTRPHTVNGKAEDKQACLLKLDAVKELLESSGGQKPKISRRQLREKFCKYDKQATGIMTKDNFKKCLDKTGMHMLKETSFNDIIDCFADVSSTTVDYNLFLECICNVRVSENMSSIAENLRYRILRSNGKASATSKVKCNLFKELLKLDKLKRGWITDEQFEEYLEKDDRRSGVRFDLEQNEIDWLLERFSFQFGRHQHGIDYQLFASWIQPSQHFDMDRLRDTFQKLLRVGIAKRGWDIEYMLEVLDTNHCRYISEKDLRRLIQDLGLPLSEAQIQYLIEIYDKNHDGKIIYKNLLTGLGDKRTPDSPRKKSQVDPGQGSANTSANNQNTILRNLSSRFRIGGSDRKEGPSHGKISIVGKTAEKSIGATESKHRENKYYNKPKFFGKTTSIKSKKRNQSTSSEQSEQEESKAKVRSSSRRGAPQNSRRPKSATSSDSSEDPVVSRRIANSTDSSSAETSSDHKISKSARIDQRRMKDTSSGRVNIKEREDRRALGEKRNEQSKQRIKADRRTHTKNVPEKRKTQFGKSIPTAEIKAKDPNSAVQKEKSKRKMKSSAKCVHTYDKLTKPLKQILRRAFEFFDIDRSGAIEVQELEIVLQALGYEVNSFDVASEMRHTDLDYNGRLDFQEFCAFIKRIMQQKQFLMTSLREHEIRKALQSLDRDNNGYLDRKEFVYMTDQILQVQLTTTQQTSLFDFIDVNGDGMIQEEEFISFLTLYHQLQVNRLTSNLKMPKFPPTITEAIKKLIHGSPVDVDGNLLMLLGIPSNFRRAVSSFVSSGKLEQNSMEYVLSFPAPQVVTSLSQLTTTSTCNHSRPPCYNPIETATDLAARVYNDSSNTKIEKTILAKAEKYQFQAILSLKRATGIPKPFDSRESDVVKRCVNVCIFQEYKITHRNARGRRHLPNTGIKNCFRAGRIVGNVLEIPVSWNPNEEDVWEFSKRATSKHDYKFLARTNLVSDELFLLIEFIVHLEVPDVKDNSHSLDKDLRNVRTKRNDSGERSSSSRGLVEMVCCWTKIPLYLLLERRTSTFRTREKLLGGTVFSPCEVEEDEIMRRRYGWRAFSNVFRATRPPTPIVGIKCLPIKNLPEEYQKCVYKMPPLLLLPYSAISITAEYMMYMNSLLSETSVASSACAPALKILPRIIENNLALSSFSRAFESEVTGYEAVQDRQRKLEDICLRFWPLFMKCHANVEESQIAWNSESGFDINQVKMHPQLLEMAVQGTLQMQDTDITTVPFHIKETAFKRMV</sequence>
<organism evidence="8 9">
    <name type="scientific">Albugo candida</name>
    <dbReference type="NCBI Taxonomy" id="65357"/>
    <lineage>
        <taxon>Eukaryota</taxon>
        <taxon>Sar</taxon>
        <taxon>Stramenopiles</taxon>
        <taxon>Oomycota</taxon>
        <taxon>Peronosporomycetes</taxon>
        <taxon>Albuginales</taxon>
        <taxon>Albuginaceae</taxon>
        <taxon>Albugo</taxon>
    </lineage>
</organism>
<protein>
    <recommendedName>
        <fullName evidence="7">EF-hand domain-containing protein</fullName>
    </recommendedName>
</protein>
<feature type="compositionally biased region" description="Basic and acidic residues" evidence="6">
    <location>
        <begin position="328"/>
        <end position="340"/>
    </location>
</feature>
<feature type="domain" description="EF-hand" evidence="7">
    <location>
        <begin position="297"/>
        <end position="332"/>
    </location>
</feature>
<reference evidence="8 9" key="1">
    <citation type="submission" date="2012-05" db="EMBL/GenBank/DDBJ databases">
        <title>Recombination and specialization in a pathogen metapopulation.</title>
        <authorList>
            <person name="Gardiner A."/>
            <person name="Kemen E."/>
            <person name="Schultz-Larsen T."/>
            <person name="MacLean D."/>
            <person name="Van Oosterhout C."/>
            <person name="Jones J.D.G."/>
        </authorList>
    </citation>
    <scope>NUCLEOTIDE SEQUENCE [LARGE SCALE GENOMIC DNA]</scope>
    <source>
        <strain evidence="8 9">Ac Nc2</strain>
    </source>
</reference>
<dbReference type="GO" id="GO:0005509">
    <property type="term" value="F:calcium ion binding"/>
    <property type="evidence" value="ECO:0007669"/>
    <property type="project" value="InterPro"/>
</dbReference>
<dbReference type="CDD" id="cd00051">
    <property type="entry name" value="EFh"/>
    <property type="match status" value="2"/>
</dbReference>
<evidence type="ECO:0000313" key="8">
    <source>
        <dbReference type="EMBL" id="CCI42705.1"/>
    </source>
</evidence>
<evidence type="ECO:0000256" key="5">
    <source>
        <dbReference type="ARBA" id="ARBA00023212"/>
    </source>
</evidence>
<dbReference type="STRING" id="65357.A0A024G811"/>
<dbReference type="Gene3D" id="1.10.238.10">
    <property type="entry name" value="EF-hand"/>
    <property type="match status" value="4"/>
</dbReference>
<feature type="domain" description="EF-hand" evidence="7">
    <location>
        <begin position="595"/>
        <end position="630"/>
    </location>
</feature>
<feature type="region of interest" description="Disordered" evidence="6">
    <location>
        <begin position="368"/>
        <end position="387"/>
    </location>
</feature>
<feature type="compositionally biased region" description="Polar residues" evidence="6">
    <location>
        <begin position="450"/>
        <end position="463"/>
    </location>
</feature>
<comment type="subcellular location">
    <subcellularLocation>
        <location evidence="1">Cytoplasm</location>
        <location evidence="1">Cytoskeleton</location>
    </subcellularLocation>
</comment>
<dbReference type="GO" id="GO:0016460">
    <property type="term" value="C:myosin II complex"/>
    <property type="evidence" value="ECO:0007669"/>
    <property type="project" value="TreeGrafter"/>
</dbReference>
<dbReference type="PROSITE" id="PS50222">
    <property type="entry name" value="EF_HAND_2"/>
    <property type="match status" value="7"/>
</dbReference>
<evidence type="ECO:0000313" key="9">
    <source>
        <dbReference type="Proteomes" id="UP000053237"/>
    </source>
</evidence>
<dbReference type="Proteomes" id="UP000053237">
    <property type="component" value="Unassembled WGS sequence"/>
</dbReference>
<evidence type="ECO:0000256" key="1">
    <source>
        <dbReference type="ARBA" id="ARBA00004245"/>
    </source>
</evidence>
<proteinExistence type="inferred from homology"/>
<evidence type="ECO:0000256" key="4">
    <source>
        <dbReference type="ARBA" id="ARBA00022837"/>
    </source>
</evidence>
<keyword evidence="9" id="KW-1185">Reference proteome</keyword>
<dbReference type="InParanoid" id="A0A024G811"/>
<feature type="region of interest" description="Disordered" evidence="6">
    <location>
        <begin position="392"/>
        <end position="582"/>
    </location>
</feature>
<feature type="compositionally biased region" description="Basic and acidic residues" evidence="6">
    <location>
        <begin position="486"/>
        <end position="549"/>
    </location>
</feature>
<dbReference type="SUPFAM" id="SSF47473">
    <property type="entry name" value="EF-hand"/>
    <property type="match status" value="2"/>
</dbReference>
<feature type="compositionally biased region" description="Low complexity" evidence="6">
    <location>
        <begin position="1"/>
        <end position="15"/>
    </location>
</feature>
<feature type="domain" description="EF-hand" evidence="7">
    <location>
        <begin position="265"/>
        <end position="296"/>
    </location>
</feature>
<feature type="domain" description="EF-hand" evidence="7">
    <location>
        <begin position="631"/>
        <end position="666"/>
    </location>
</feature>
<dbReference type="SMART" id="SM00054">
    <property type="entry name" value="EFh"/>
    <property type="match status" value="7"/>
</dbReference>
<name>A0A024G811_9STRA</name>
<feature type="compositionally biased region" description="Polar residues" evidence="6">
    <location>
        <begin position="346"/>
        <end position="360"/>
    </location>
</feature>
<feature type="domain" description="EF-hand" evidence="7">
    <location>
        <begin position="711"/>
        <end position="746"/>
    </location>
</feature>
<keyword evidence="3" id="KW-0677">Repeat</keyword>
<accession>A0A024G811</accession>
<dbReference type="PANTHER" id="PTHR23048">
    <property type="entry name" value="MYOSIN LIGHT CHAIN 1, 3"/>
    <property type="match status" value="1"/>
</dbReference>
<dbReference type="InterPro" id="IPR011992">
    <property type="entry name" value="EF-hand-dom_pair"/>
</dbReference>
<comment type="similarity">
    <text evidence="2">Belongs to the centrin family.</text>
</comment>
<evidence type="ECO:0000256" key="3">
    <source>
        <dbReference type="ARBA" id="ARBA00022737"/>
    </source>
</evidence>
<keyword evidence="4" id="KW-0106">Calcium</keyword>
<dbReference type="AlphaFoldDB" id="A0A024G811"/>
<comment type="caution">
    <text evidence="8">The sequence shown here is derived from an EMBL/GenBank/DDBJ whole genome shotgun (WGS) entry which is preliminary data.</text>
</comment>